<keyword evidence="6 8" id="KW-0408">Iron</keyword>
<reference evidence="9 10" key="1">
    <citation type="submission" date="2019-05" db="EMBL/GenBank/DDBJ databases">
        <title>Genomes sequences of two Nocardia cyriacigeorgica environmental isolates, type strains Nocardia asteroides ATCC 19247 and Nocardia cyriacigeorgica DSM 44484.</title>
        <authorList>
            <person name="Vautrin F."/>
            <person name="Bergeron E."/>
            <person name="Dubost A."/>
            <person name="Abrouk D."/>
            <person name="Rodriguez Nava V."/>
            <person name="Pujic P."/>
        </authorList>
    </citation>
    <scope>NUCLEOTIDE SEQUENCE [LARGE SCALE GENOMIC DNA]</scope>
    <source>
        <strain evidence="9 10">EML 446</strain>
    </source>
</reference>
<dbReference type="GO" id="GO:0005506">
    <property type="term" value="F:iron ion binding"/>
    <property type="evidence" value="ECO:0007669"/>
    <property type="project" value="InterPro"/>
</dbReference>
<protein>
    <submittedName>
        <fullName evidence="9">Cytochrome P450</fullName>
    </submittedName>
</protein>
<evidence type="ECO:0000256" key="6">
    <source>
        <dbReference type="ARBA" id="ARBA00023004"/>
    </source>
</evidence>
<evidence type="ECO:0000313" key="9">
    <source>
        <dbReference type="EMBL" id="TLF72222.1"/>
    </source>
</evidence>
<dbReference type="PRINTS" id="PR00359">
    <property type="entry name" value="BP450"/>
</dbReference>
<dbReference type="SUPFAM" id="SSF48264">
    <property type="entry name" value="Cytochrome P450"/>
    <property type="match status" value="1"/>
</dbReference>
<accession>A0A5R8N958</accession>
<dbReference type="GO" id="GO:0004497">
    <property type="term" value="F:monooxygenase activity"/>
    <property type="evidence" value="ECO:0007669"/>
    <property type="project" value="UniProtKB-KW"/>
</dbReference>
<evidence type="ECO:0000313" key="10">
    <source>
        <dbReference type="Proteomes" id="UP000306378"/>
    </source>
</evidence>
<dbReference type="PROSITE" id="PS00086">
    <property type="entry name" value="CYTOCHROME_P450"/>
    <property type="match status" value="1"/>
</dbReference>
<evidence type="ECO:0000256" key="4">
    <source>
        <dbReference type="ARBA" id="ARBA00022723"/>
    </source>
</evidence>
<dbReference type="InterPro" id="IPR017972">
    <property type="entry name" value="Cyt_P450_CS"/>
</dbReference>
<dbReference type="InterPro" id="IPR002397">
    <property type="entry name" value="Cyt_P450_B"/>
</dbReference>
<dbReference type="InterPro" id="IPR001128">
    <property type="entry name" value="Cyt_P450"/>
</dbReference>
<dbReference type="PANTHER" id="PTHR46696:SF1">
    <property type="entry name" value="CYTOCHROME P450 YJIB-RELATED"/>
    <property type="match status" value="1"/>
</dbReference>
<dbReference type="InterPro" id="IPR036396">
    <property type="entry name" value="Cyt_P450_sf"/>
</dbReference>
<dbReference type="PRINTS" id="PR00385">
    <property type="entry name" value="P450"/>
</dbReference>
<dbReference type="PANTHER" id="PTHR46696">
    <property type="entry name" value="P450, PUTATIVE (EUROFUNG)-RELATED"/>
    <property type="match status" value="1"/>
</dbReference>
<name>A0A5R8N958_9NOCA</name>
<gene>
    <name evidence="9" type="ORF">FEK34_29535</name>
</gene>
<dbReference type="AlphaFoldDB" id="A0A5R8N958"/>
<keyword evidence="5 8" id="KW-0560">Oxidoreductase</keyword>
<comment type="caution">
    <text evidence="9">The sequence shown here is derived from an EMBL/GenBank/DDBJ whole genome shotgun (WGS) entry which is preliminary data.</text>
</comment>
<comment type="similarity">
    <text evidence="2 8">Belongs to the cytochrome P450 family.</text>
</comment>
<dbReference type="Pfam" id="PF00067">
    <property type="entry name" value="p450"/>
    <property type="match status" value="1"/>
</dbReference>
<evidence type="ECO:0000256" key="1">
    <source>
        <dbReference type="ARBA" id="ARBA00001971"/>
    </source>
</evidence>
<keyword evidence="4 8" id="KW-0479">Metal-binding</keyword>
<keyword evidence="3 8" id="KW-0349">Heme</keyword>
<evidence type="ECO:0000256" key="5">
    <source>
        <dbReference type="ARBA" id="ARBA00023002"/>
    </source>
</evidence>
<dbReference type="Proteomes" id="UP000306378">
    <property type="component" value="Unassembled WGS sequence"/>
</dbReference>
<keyword evidence="7 8" id="KW-0503">Monooxygenase</keyword>
<dbReference type="Gene3D" id="1.10.630.10">
    <property type="entry name" value="Cytochrome P450"/>
    <property type="match status" value="1"/>
</dbReference>
<proteinExistence type="inferred from homology"/>
<evidence type="ECO:0000256" key="8">
    <source>
        <dbReference type="RuleBase" id="RU000461"/>
    </source>
</evidence>
<dbReference type="GO" id="GO:0016705">
    <property type="term" value="F:oxidoreductase activity, acting on paired donors, with incorporation or reduction of molecular oxygen"/>
    <property type="evidence" value="ECO:0007669"/>
    <property type="project" value="InterPro"/>
</dbReference>
<organism evidence="9 10">
    <name type="scientific">Nocardia cyriacigeorgica</name>
    <dbReference type="NCBI Taxonomy" id="135487"/>
    <lineage>
        <taxon>Bacteria</taxon>
        <taxon>Bacillati</taxon>
        <taxon>Actinomycetota</taxon>
        <taxon>Actinomycetes</taxon>
        <taxon>Mycobacteriales</taxon>
        <taxon>Nocardiaceae</taxon>
        <taxon>Nocardia</taxon>
    </lineage>
</organism>
<comment type="cofactor">
    <cofactor evidence="1">
        <name>heme</name>
        <dbReference type="ChEBI" id="CHEBI:30413"/>
    </cofactor>
</comment>
<evidence type="ECO:0000256" key="2">
    <source>
        <dbReference type="ARBA" id="ARBA00010617"/>
    </source>
</evidence>
<sequence length="373" mass="40453">MDLEPEYRQCGPVTLVQLPSGATGWLVTDHDLVRMVLADPRFSREQANQPHVARLSTEVLPPEAILATDPPRHTRLRTLIAPMFAPRQVAAIASQVTMRAHRLVDDLVGGGEPADIVTGFAEPFAAAVICDMFAVPECFRREIFQLGEALSARDATPATLATARAQCEHLTREMASQNPIGLFGLLGQSERTDAEVLNLVIACLIGGRGTASVFLSSAVFTLLRDPRRYRQLVEQRALIPAAVEELLRFVPAGVSGGFTRVPTADVKLGPVSVRAGEAVIPVTHAASRDPKVFDNPDLFVLDRGVRLPHLAFGHGTHFCVGAGLARLEIRVALEALITRLPGLRLADPADSGTWRSGRVVRSLERLDVAWTRD</sequence>
<dbReference type="EMBL" id="VBUT01000019">
    <property type="protein sequence ID" value="TLF72222.1"/>
    <property type="molecule type" value="Genomic_DNA"/>
</dbReference>
<evidence type="ECO:0000256" key="7">
    <source>
        <dbReference type="ARBA" id="ARBA00023033"/>
    </source>
</evidence>
<evidence type="ECO:0000256" key="3">
    <source>
        <dbReference type="ARBA" id="ARBA00022617"/>
    </source>
</evidence>
<dbReference type="GO" id="GO:0020037">
    <property type="term" value="F:heme binding"/>
    <property type="evidence" value="ECO:0007669"/>
    <property type="project" value="InterPro"/>
</dbReference>
<dbReference type="FunFam" id="1.10.630.10:FF:000018">
    <property type="entry name" value="Cytochrome P450 monooxygenase"/>
    <property type="match status" value="1"/>
</dbReference>